<dbReference type="AlphaFoldDB" id="A0A6V7PD18"/>
<feature type="chain" id="PRO_5027603187" evidence="2">
    <location>
        <begin position="32"/>
        <end position="131"/>
    </location>
</feature>
<accession>A0A6V7PD18</accession>
<feature type="region of interest" description="Disordered" evidence="1">
    <location>
        <begin position="112"/>
        <end position="131"/>
    </location>
</feature>
<proteinExistence type="predicted"/>
<reference evidence="3" key="1">
    <citation type="submission" date="2020-07" db="EMBL/GenBank/DDBJ databases">
        <authorList>
            <person name="Lin J."/>
        </authorList>
    </citation>
    <scope>NUCLEOTIDE SEQUENCE</scope>
</reference>
<organism evidence="3">
    <name type="scientific">Ananas comosus var. bracteatus</name>
    <name type="common">red pineapple</name>
    <dbReference type="NCBI Taxonomy" id="296719"/>
    <lineage>
        <taxon>Eukaryota</taxon>
        <taxon>Viridiplantae</taxon>
        <taxon>Streptophyta</taxon>
        <taxon>Embryophyta</taxon>
        <taxon>Tracheophyta</taxon>
        <taxon>Spermatophyta</taxon>
        <taxon>Magnoliopsida</taxon>
        <taxon>Liliopsida</taxon>
        <taxon>Poales</taxon>
        <taxon>Bromeliaceae</taxon>
        <taxon>Bromelioideae</taxon>
        <taxon>Ananas</taxon>
    </lineage>
</organism>
<keyword evidence="2" id="KW-0732">Signal</keyword>
<evidence type="ECO:0000256" key="1">
    <source>
        <dbReference type="SAM" id="MobiDB-lite"/>
    </source>
</evidence>
<gene>
    <name evidence="3" type="ORF">CB5_LOCUS11958</name>
</gene>
<feature type="region of interest" description="Disordered" evidence="1">
    <location>
        <begin position="58"/>
        <end position="90"/>
    </location>
</feature>
<protein>
    <submittedName>
        <fullName evidence="3">Uncharacterized protein</fullName>
    </submittedName>
</protein>
<evidence type="ECO:0000313" key="3">
    <source>
        <dbReference type="EMBL" id="CAD1828747.1"/>
    </source>
</evidence>
<evidence type="ECO:0000256" key="2">
    <source>
        <dbReference type="SAM" id="SignalP"/>
    </source>
</evidence>
<name>A0A6V7PD18_ANACO</name>
<dbReference type="EMBL" id="LR862147">
    <property type="protein sequence ID" value="CAD1828747.1"/>
    <property type="molecule type" value="Genomic_DNA"/>
</dbReference>
<feature type="compositionally biased region" description="Basic residues" evidence="1">
    <location>
        <begin position="116"/>
        <end position="131"/>
    </location>
</feature>
<feature type="signal peptide" evidence="2">
    <location>
        <begin position="1"/>
        <end position="31"/>
    </location>
</feature>
<sequence length="131" mass="14528">MAGHGSFHAFFRALLAFVLVMSLCCSSDSAARPIHEPASQRFGLPPFSRGVRGAGFRFPRLPQGPVPPKGPSIGVLPSPPPRPPRFHRSRTESMDHIGSLCCQRARCLRPALRKGSMGRRHRPPRFHRSRT</sequence>